<proteinExistence type="predicted"/>
<evidence type="ECO:0000256" key="2">
    <source>
        <dbReference type="SAM" id="Phobius"/>
    </source>
</evidence>
<gene>
    <name evidence="3" type="ORF">AVDCRST_MAG07-940</name>
</gene>
<feature type="compositionally biased region" description="Pro residues" evidence="1">
    <location>
        <begin position="83"/>
        <end position="97"/>
    </location>
</feature>
<evidence type="ECO:0000256" key="1">
    <source>
        <dbReference type="SAM" id="MobiDB-lite"/>
    </source>
</evidence>
<sequence length="243" mass="24680">MADHLDRLHTLSDIAVPPLLPAQAVRARGDQRRRRRTAALGATAVLVAALGGGVALAAGQAQPDALRFATPPSSSPATGPTPTTEPTPAAEPTPSAEPTPATDETPEPTSPPSEEPSPSATPPQATPSPVTPPAAPAAPVFPEEAAVEHGGRSTAVYLAVAYDGSDPELARAYAQAREVGYSGVGIGDVACDQGAGEALGLDPARAYSRVAVYFPDRATAQQFVDAYEPGVVGIADVTTYCLD</sequence>
<feature type="transmembrane region" description="Helical" evidence="2">
    <location>
        <begin position="38"/>
        <end position="58"/>
    </location>
</feature>
<protein>
    <submittedName>
        <fullName evidence="3">Uncharacterized protein</fullName>
    </submittedName>
</protein>
<evidence type="ECO:0000313" key="3">
    <source>
        <dbReference type="EMBL" id="CAA9316922.1"/>
    </source>
</evidence>
<dbReference type="AlphaFoldDB" id="A0A6J4L1I5"/>
<keyword evidence="2" id="KW-0812">Transmembrane</keyword>
<feature type="compositionally biased region" description="Pro residues" evidence="1">
    <location>
        <begin position="108"/>
        <end position="136"/>
    </location>
</feature>
<name>A0A6J4L1I5_9ACTN</name>
<dbReference type="EMBL" id="CADCUB010000051">
    <property type="protein sequence ID" value="CAA9316922.1"/>
    <property type="molecule type" value="Genomic_DNA"/>
</dbReference>
<organism evidence="3">
    <name type="scientific">uncultured Frankineae bacterium</name>
    <dbReference type="NCBI Taxonomy" id="437475"/>
    <lineage>
        <taxon>Bacteria</taxon>
        <taxon>Bacillati</taxon>
        <taxon>Actinomycetota</taxon>
        <taxon>Actinomycetes</taxon>
        <taxon>Frankiales</taxon>
        <taxon>environmental samples</taxon>
    </lineage>
</organism>
<accession>A0A6J4L1I5</accession>
<keyword evidence="2" id="KW-1133">Transmembrane helix</keyword>
<keyword evidence="2" id="KW-0472">Membrane</keyword>
<feature type="region of interest" description="Disordered" evidence="1">
    <location>
        <begin position="66"/>
        <end position="137"/>
    </location>
</feature>
<reference evidence="3" key="1">
    <citation type="submission" date="2020-02" db="EMBL/GenBank/DDBJ databases">
        <authorList>
            <person name="Meier V. D."/>
        </authorList>
    </citation>
    <scope>NUCLEOTIDE SEQUENCE</scope>
    <source>
        <strain evidence="3">AVDCRST_MAG07</strain>
    </source>
</reference>
<feature type="compositionally biased region" description="Low complexity" evidence="1">
    <location>
        <begin position="69"/>
        <end position="82"/>
    </location>
</feature>